<evidence type="ECO:0000313" key="6">
    <source>
        <dbReference type="EMBL" id="KNC47297.1"/>
    </source>
</evidence>
<dbReference type="PANTHER" id="PTHR10426:SF88">
    <property type="entry name" value="ADIPOCYTE PLASMA MEMBRANE-ASSOCIATED PROTEIN HEMOMUCIN-RELATED"/>
    <property type="match status" value="1"/>
</dbReference>
<dbReference type="PANTHER" id="PTHR10426">
    <property type="entry name" value="STRICTOSIDINE SYNTHASE-RELATED"/>
    <property type="match status" value="1"/>
</dbReference>
<dbReference type="Proteomes" id="UP000054408">
    <property type="component" value="Unassembled WGS sequence"/>
</dbReference>
<dbReference type="SUPFAM" id="SSF63829">
    <property type="entry name" value="Calcium-dependent phosphotriesterase"/>
    <property type="match status" value="1"/>
</dbReference>
<dbReference type="OMA" id="YRITRYW"/>
<dbReference type="GO" id="GO:0016787">
    <property type="term" value="F:hydrolase activity"/>
    <property type="evidence" value="ECO:0007669"/>
    <property type="project" value="TreeGrafter"/>
</dbReference>
<dbReference type="RefSeq" id="XP_013759638.1">
    <property type="nucleotide sequence ID" value="XM_013904184.1"/>
</dbReference>
<keyword evidence="7" id="KW-1185">Reference proteome</keyword>
<gene>
    <name evidence="6" type="ORF">AMSG_03731</name>
</gene>
<evidence type="ECO:0000256" key="1">
    <source>
        <dbReference type="ARBA" id="ARBA00009191"/>
    </source>
</evidence>
<dbReference type="GeneID" id="25563308"/>
<dbReference type="STRING" id="461836.A0A0L0D4L2"/>
<sequence length="384" mass="40645">MSPSTSLLVVVIAILAALAARTVPHRPLLIVPFYPKPPPALDGPYALNTVLTDLCVDVTLAHPFDLAGAETAIASPDGLSWYTATSAGVVARIDVDGDVDAGTALLTAHPLAYLGGRPLGLALHPELGVVVADAARGLFSVSEETGIVTLLAASVDPEGTDPILYADDVDVDADSGTIYFSDASTIAPWRNADNSFETFEASVKDALEAGHTGRLLAYHPANRSVEVLADGLYFANGVALSEDKTFVVVAETFAARVSRVWLTSDRRGDVEVLIDNLPGYPDGVSAFKETFWISIAAPRSKFLELVHPYAPVKSVFSLLPRWMVPKPRKHGMAIQIDPTGAVVRTLHDPSGEVVPMVTGIHAMAVDRLLIGNLKGDGIILCRGV</sequence>
<dbReference type="Pfam" id="PF03088">
    <property type="entry name" value="Str_synth"/>
    <property type="match status" value="1"/>
</dbReference>
<protein>
    <submittedName>
        <fullName evidence="6">Strictosidine synthase</fullName>
    </submittedName>
</protein>
<accession>A0A0L0D4L2</accession>
<keyword evidence="3" id="KW-0325">Glycoprotein</keyword>
<proteinExistence type="inferred from homology"/>
<organism evidence="6 7">
    <name type="scientific">Thecamonas trahens ATCC 50062</name>
    <dbReference type="NCBI Taxonomy" id="461836"/>
    <lineage>
        <taxon>Eukaryota</taxon>
        <taxon>Apusozoa</taxon>
        <taxon>Apusomonadida</taxon>
        <taxon>Apusomonadidae</taxon>
        <taxon>Thecamonas</taxon>
    </lineage>
</organism>
<evidence type="ECO:0000313" key="7">
    <source>
        <dbReference type="Proteomes" id="UP000054408"/>
    </source>
</evidence>
<feature type="domain" description="Strictosidine synthase conserved region" evidence="5">
    <location>
        <begin position="167"/>
        <end position="263"/>
    </location>
</feature>
<evidence type="ECO:0000256" key="4">
    <source>
        <dbReference type="SAM" id="SignalP"/>
    </source>
</evidence>
<reference evidence="6 7" key="1">
    <citation type="submission" date="2010-05" db="EMBL/GenBank/DDBJ databases">
        <title>The Genome Sequence of Thecamonas trahens ATCC 50062.</title>
        <authorList>
            <consortium name="The Broad Institute Genome Sequencing Platform"/>
            <person name="Russ C."/>
            <person name="Cuomo C."/>
            <person name="Shea T."/>
            <person name="Young S.K."/>
            <person name="Zeng Q."/>
            <person name="Koehrsen M."/>
            <person name="Haas B."/>
            <person name="Borodovsky M."/>
            <person name="Guigo R."/>
            <person name="Alvarado L."/>
            <person name="Berlin A."/>
            <person name="Bochicchio J."/>
            <person name="Borenstein D."/>
            <person name="Chapman S."/>
            <person name="Chen Z."/>
            <person name="Freedman E."/>
            <person name="Gellesch M."/>
            <person name="Goldberg J."/>
            <person name="Griggs A."/>
            <person name="Gujja S."/>
            <person name="Heilman E."/>
            <person name="Heiman D."/>
            <person name="Hepburn T."/>
            <person name="Howarth C."/>
            <person name="Jen D."/>
            <person name="Larson L."/>
            <person name="Mehta T."/>
            <person name="Park D."/>
            <person name="Pearson M."/>
            <person name="Roberts A."/>
            <person name="Saif S."/>
            <person name="Shenoy N."/>
            <person name="Sisk P."/>
            <person name="Stolte C."/>
            <person name="Sykes S."/>
            <person name="Thomson T."/>
            <person name="Walk T."/>
            <person name="White J."/>
            <person name="Yandava C."/>
            <person name="Burger G."/>
            <person name="Gray M.W."/>
            <person name="Holland P.W.H."/>
            <person name="King N."/>
            <person name="Lang F.B.F."/>
            <person name="Roger A.J."/>
            <person name="Ruiz-Trillo I."/>
            <person name="Lander E."/>
            <person name="Nusbaum C."/>
        </authorList>
    </citation>
    <scope>NUCLEOTIDE SEQUENCE [LARGE SCALE GENOMIC DNA]</scope>
    <source>
        <strain evidence="6 7">ATCC 50062</strain>
    </source>
</reference>
<dbReference type="Gene3D" id="2.120.10.30">
    <property type="entry name" value="TolB, C-terminal domain"/>
    <property type="match status" value="1"/>
</dbReference>
<comment type="similarity">
    <text evidence="1">Belongs to the strictosidine synthase family.</text>
</comment>
<name>A0A0L0D4L2_THETB</name>
<dbReference type="GO" id="GO:0012505">
    <property type="term" value="C:endomembrane system"/>
    <property type="evidence" value="ECO:0007669"/>
    <property type="project" value="TreeGrafter"/>
</dbReference>
<feature type="signal peptide" evidence="4">
    <location>
        <begin position="1"/>
        <end position="19"/>
    </location>
</feature>
<evidence type="ECO:0000259" key="5">
    <source>
        <dbReference type="Pfam" id="PF03088"/>
    </source>
</evidence>
<keyword evidence="2" id="KW-0597">Phosphoprotein</keyword>
<dbReference type="OrthoDB" id="5307922at2759"/>
<dbReference type="EMBL" id="GL349446">
    <property type="protein sequence ID" value="KNC47297.1"/>
    <property type="molecule type" value="Genomic_DNA"/>
</dbReference>
<keyword evidence="4" id="KW-0732">Signal</keyword>
<dbReference type="AlphaFoldDB" id="A0A0L0D4L2"/>
<dbReference type="InterPro" id="IPR011042">
    <property type="entry name" value="6-blade_b-propeller_TolB-like"/>
</dbReference>
<evidence type="ECO:0000256" key="2">
    <source>
        <dbReference type="ARBA" id="ARBA00022553"/>
    </source>
</evidence>
<dbReference type="eggNOG" id="KOG1520">
    <property type="taxonomic scope" value="Eukaryota"/>
</dbReference>
<feature type="chain" id="PRO_5005537192" evidence="4">
    <location>
        <begin position="20"/>
        <end position="384"/>
    </location>
</feature>
<dbReference type="InterPro" id="IPR018119">
    <property type="entry name" value="Strictosidine_synth_cons-reg"/>
</dbReference>
<evidence type="ECO:0000256" key="3">
    <source>
        <dbReference type="ARBA" id="ARBA00023180"/>
    </source>
</evidence>